<dbReference type="InterPro" id="IPR017853">
    <property type="entry name" value="GH"/>
</dbReference>
<accession>A0A2K9LUV9</accession>
<feature type="chain" id="PRO_5014603739" description="Chitinase" evidence="1">
    <location>
        <begin position="22"/>
        <end position="554"/>
    </location>
</feature>
<dbReference type="EMBL" id="CP025543">
    <property type="protein sequence ID" value="AUM62836.1"/>
    <property type="molecule type" value="Genomic_DNA"/>
</dbReference>
<evidence type="ECO:0000313" key="2">
    <source>
        <dbReference type="EMBL" id="AUM62836.1"/>
    </source>
</evidence>
<gene>
    <name evidence="2" type="ORF">SMONO_v1c05870</name>
</gene>
<dbReference type="Gene3D" id="3.20.20.80">
    <property type="entry name" value="Glycosidases"/>
    <property type="match status" value="1"/>
</dbReference>
<keyword evidence="1" id="KW-0732">Signal</keyword>
<organism evidence="2 3">
    <name type="scientific">Spiroplasma monobiae MQ-1</name>
    <dbReference type="NCBI Taxonomy" id="1336748"/>
    <lineage>
        <taxon>Bacteria</taxon>
        <taxon>Bacillati</taxon>
        <taxon>Mycoplasmatota</taxon>
        <taxon>Mollicutes</taxon>
        <taxon>Entomoplasmatales</taxon>
        <taxon>Spiroplasmataceae</taxon>
        <taxon>Spiroplasma</taxon>
    </lineage>
</organism>
<feature type="signal peptide" evidence="1">
    <location>
        <begin position="1"/>
        <end position="21"/>
    </location>
</feature>
<evidence type="ECO:0000256" key="1">
    <source>
        <dbReference type="SAM" id="SignalP"/>
    </source>
</evidence>
<evidence type="ECO:0000313" key="3">
    <source>
        <dbReference type="Proteomes" id="UP000234790"/>
    </source>
</evidence>
<dbReference type="PROSITE" id="PS51257">
    <property type="entry name" value="PROKAR_LIPOPROTEIN"/>
    <property type="match status" value="1"/>
</dbReference>
<dbReference type="RefSeq" id="WP_101780887.1">
    <property type="nucleotide sequence ID" value="NZ_CP025543.1"/>
</dbReference>
<dbReference type="SUPFAM" id="SSF51445">
    <property type="entry name" value="(Trans)glycosidases"/>
    <property type="match status" value="1"/>
</dbReference>
<dbReference type="AlphaFoldDB" id="A0A2K9LUV9"/>
<keyword evidence="3" id="KW-1185">Reference proteome</keyword>
<name>A0A2K9LUV9_SPISQ</name>
<proteinExistence type="predicted"/>
<dbReference type="KEGG" id="smoo:SMONO_v1c05870"/>
<protein>
    <recommendedName>
        <fullName evidence="4">Chitinase</fullName>
    </recommendedName>
</protein>
<reference evidence="2 3" key="1">
    <citation type="submission" date="2017-12" db="EMBL/GenBank/DDBJ databases">
        <title>Complete genome sequence of Spiroplasma monobiae MQ-1 (ATCC 33825).</title>
        <authorList>
            <person name="Tsai Y.-M."/>
            <person name="Lo W.-S."/>
            <person name="Wu P.-S."/>
            <person name="Cho S.-T."/>
            <person name="Kuo C.-H."/>
        </authorList>
    </citation>
    <scope>NUCLEOTIDE SEQUENCE [LARGE SCALE GENOMIC DNA]</scope>
    <source>
        <strain evidence="2 3">MQ-1</strain>
    </source>
</reference>
<dbReference type="Proteomes" id="UP000234790">
    <property type="component" value="Chromosome"/>
</dbReference>
<dbReference type="OrthoDB" id="388382at2"/>
<sequence>MKKLLTILAAASFVISSTTTTVVSCTVKSKNIDSLNFNWDLGQMEGIINQKTIIQKLAEINDINKDNKTSKRKEIEALASMKFDENSIVKISKIEEDTLENNEKNIESYKATLKASQRSKVLKGQVEIRFEATQEQVKEALNPIQQKERNLMGTWWNWGTEINLKDENGDDKKVGMGYKDPKLSSVVNAKSNPFDIINISALKTNGGEYDIKGLNIGDFTTEPQGSHGDWEFDYPNSTFLTNRREARWGENSSTDKWETNEKIITSLGGATADRMLWRWNQKDELRDKLYEIIDGFGFDGLDLAITGKTLYNRESQETLSQAIKEIMVEYWLDGRDFHLSITSKIPWLFKDALNSNKPTVIPFIESMDGWYNDITILLYNMNRPVNFVNSPEKYTIEGVGDQGKVTIEKGEKIRSTQSFGDTIEHPAYFYGTLRAILDEEWNKNTRFISLANKPIRIGAASTFGSSSGAFGVAPSSTISGQTTNNLEVALNKMLQDCGSVVENIIGFSYFGINHDQIMSNQSDPKNPTNFNYGENIQKTIGDLLTPLMNKTKSK</sequence>
<evidence type="ECO:0008006" key="4">
    <source>
        <dbReference type="Google" id="ProtNLM"/>
    </source>
</evidence>